<dbReference type="Proteomes" id="UP000036681">
    <property type="component" value="Unplaced"/>
</dbReference>
<protein>
    <submittedName>
        <fullName evidence="3">BMERB domain-containing protein</fullName>
    </submittedName>
</protein>
<dbReference type="WBParaSite" id="ALUE_0002018001-mRNA-1">
    <property type="protein sequence ID" value="ALUE_0002018001-mRNA-1"/>
    <property type="gene ID" value="ALUE_0002018001"/>
</dbReference>
<evidence type="ECO:0000256" key="1">
    <source>
        <dbReference type="SAM" id="MobiDB-lite"/>
    </source>
</evidence>
<dbReference type="AlphaFoldDB" id="A0A0M3IN52"/>
<name>A0A0M3IN52_ASCLU</name>
<feature type="compositionally biased region" description="Polar residues" evidence="1">
    <location>
        <begin position="187"/>
        <end position="218"/>
    </location>
</feature>
<feature type="region of interest" description="Disordered" evidence="1">
    <location>
        <begin position="186"/>
        <end position="218"/>
    </location>
</feature>
<keyword evidence="2" id="KW-1185">Reference proteome</keyword>
<sequence length="291" mass="32700">NNLFTDRLNGNAVFGEHFVVLQQCVFPQRTTTFAEANRQYASLSRSKKERLESSMQRVHHRSRSAGNDMLFTVLPSSSTSAFKGFINGNNENARTHRKSSTTSGSISALKATKNFFKKIYDSATLPGRAHTKASSSNIHTDNTTNISSGPFFEICYSSDLNDEERYDNELGYGQFPSLVQCMDHDSTPSTLKSTTDDPMNDSILTKSISSNDSQKTSSGEFHSWAEVFDHLKQEMKYMRERDAQILADLQMVETQLRNVKNRSVGISKSDYTLMVDRNKLKLGDLVDSMPL</sequence>
<reference evidence="3" key="1">
    <citation type="submission" date="2017-02" db="UniProtKB">
        <authorList>
            <consortium name="WormBaseParasite"/>
        </authorList>
    </citation>
    <scope>IDENTIFICATION</scope>
</reference>
<organism evidence="2 3">
    <name type="scientific">Ascaris lumbricoides</name>
    <name type="common">Giant roundworm</name>
    <dbReference type="NCBI Taxonomy" id="6252"/>
    <lineage>
        <taxon>Eukaryota</taxon>
        <taxon>Metazoa</taxon>
        <taxon>Ecdysozoa</taxon>
        <taxon>Nematoda</taxon>
        <taxon>Chromadorea</taxon>
        <taxon>Rhabditida</taxon>
        <taxon>Spirurina</taxon>
        <taxon>Ascaridomorpha</taxon>
        <taxon>Ascaridoidea</taxon>
        <taxon>Ascarididae</taxon>
        <taxon>Ascaris</taxon>
    </lineage>
</organism>
<proteinExistence type="predicted"/>
<accession>A0A0M3IN52</accession>
<evidence type="ECO:0000313" key="3">
    <source>
        <dbReference type="WBParaSite" id="ALUE_0002018001-mRNA-1"/>
    </source>
</evidence>
<evidence type="ECO:0000313" key="2">
    <source>
        <dbReference type="Proteomes" id="UP000036681"/>
    </source>
</evidence>